<evidence type="ECO:0000256" key="2">
    <source>
        <dbReference type="ARBA" id="ARBA00023125"/>
    </source>
</evidence>
<protein>
    <submittedName>
        <fullName evidence="5">Site-specific integrase</fullName>
    </submittedName>
</protein>
<dbReference type="InterPro" id="IPR002104">
    <property type="entry name" value="Integrase_catalytic"/>
</dbReference>
<dbReference type="InterPro" id="IPR011010">
    <property type="entry name" value="DNA_brk_join_enz"/>
</dbReference>
<gene>
    <name evidence="5" type="ORF">GCM10022388_25770</name>
</gene>
<name>A0ABP7V267_9FLAO</name>
<organism evidence="5 6">
    <name type="scientific">Flavobacterium chungnamense</name>
    <dbReference type="NCBI Taxonomy" id="706182"/>
    <lineage>
        <taxon>Bacteria</taxon>
        <taxon>Pseudomonadati</taxon>
        <taxon>Bacteroidota</taxon>
        <taxon>Flavobacteriia</taxon>
        <taxon>Flavobacteriales</taxon>
        <taxon>Flavobacteriaceae</taxon>
        <taxon>Flavobacterium</taxon>
    </lineage>
</organism>
<accession>A0ABP7V267</accession>
<comment type="similarity">
    <text evidence="1">Belongs to the 'phage' integrase family.</text>
</comment>
<dbReference type="Pfam" id="PF13102">
    <property type="entry name" value="Phage_int_SAM_5"/>
    <property type="match status" value="1"/>
</dbReference>
<dbReference type="EMBL" id="BAABCS010000021">
    <property type="protein sequence ID" value="GAA4057846.1"/>
    <property type="molecule type" value="Genomic_DNA"/>
</dbReference>
<dbReference type="RefSeq" id="WP_345095259.1">
    <property type="nucleotide sequence ID" value="NZ_BAABCS010000021.1"/>
</dbReference>
<dbReference type="PROSITE" id="PS51898">
    <property type="entry name" value="TYR_RECOMBINASE"/>
    <property type="match status" value="1"/>
</dbReference>
<dbReference type="Proteomes" id="UP001500426">
    <property type="component" value="Unassembled WGS sequence"/>
</dbReference>
<dbReference type="Gene3D" id="1.10.443.10">
    <property type="entry name" value="Intergrase catalytic core"/>
    <property type="match status" value="1"/>
</dbReference>
<evidence type="ECO:0000256" key="1">
    <source>
        <dbReference type="ARBA" id="ARBA00008857"/>
    </source>
</evidence>
<dbReference type="InterPro" id="IPR010998">
    <property type="entry name" value="Integrase_recombinase_N"/>
</dbReference>
<evidence type="ECO:0000256" key="3">
    <source>
        <dbReference type="ARBA" id="ARBA00023172"/>
    </source>
</evidence>
<dbReference type="InterPro" id="IPR013762">
    <property type="entry name" value="Integrase-like_cat_sf"/>
</dbReference>
<keyword evidence="3" id="KW-0233">DNA recombination</keyword>
<evidence type="ECO:0000313" key="5">
    <source>
        <dbReference type="EMBL" id="GAA4057846.1"/>
    </source>
</evidence>
<dbReference type="InterPro" id="IPR025269">
    <property type="entry name" value="SAM-like_dom"/>
</dbReference>
<reference evidence="6" key="1">
    <citation type="journal article" date="2019" name="Int. J. Syst. Evol. Microbiol.">
        <title>The Global Catalogue of Microorganisms (GCM) 10K type strain sequencing project: providing services to taxonomists for standard genome sequencing and annotation.</title>
        <authorList>
            <consortium name="The Broad Institute Genomics Platform"/>
            <consortium name="The Broad Institute Genome Sequencing Center for Infectious Disease"/>
            <person name="Wu L."/>
            <person name="Ma J."/>
        </authorList>
    </citation>
    <scope>NUCLEOTIDE SEQUENCE [LARGE SCALE GENOMIC DNA]</scope>
    <source>
        <strain evidence="6">JCM 17068</strain>
    </source>
</reference>
<dbReference type="InterPro" id="IPR050090">
    <property type="entry name" value="Tyrosine_recombinase_XerCD"/>
</dbReference>
<keyword evidence="2" id="KW-0238">DNA-binding</keyword>
<dbReference type="PANTHER" id="PTHR30349">
    <property type="entry name" value="PHAGE INTEGRASE-RELATED"/>
    <property type="match status" value="1"/>
</dbReference>
<sequence>MATIKIVLDQRRRKKNETFPVVLRIRHKDRYFDIKTNYSIHKNLFDEKKQLILGNMDANFNIEEQKEKYSKRIREFLKENINSTFDINILKRYVLQKPAELTTIEEFWKEVIQQLLDSNRTGTAKSYITTLSVISKIIDCNCMFSQVSYKDLIIIETTLLKRGVSVNGIAVYMRTFRAICNRAILYNVATLEWYPFRKYKIKKEKTTPRTISIIEMQKYFAYNIDNNNKLYKSWCIGKLIFMLRGINLTDLLLLKKSNLHNDRIIYKRAKTGKMYSVKMLPQVQELINEFKDDTQYLFGNLMEHFNKVTLVEIKQYADFRKKLNKKLKKISKLVEIETPITTYVFRYSYANIGKQLGYSKDLIAEALGHEYGNSVTGIYLEMFDNDIIDMMNENIIKSII</sequence>
<evidence type="ECO:0000259" key="4">
    <source>
        <dbReference type="PROSITE" id="PS51898"/>
    </source>
</evidence>
<dbReference type="SUPFAM" id="SSF56349">
    <property type="entry name" value="DNA breaking-rejoining enzymes"/>
    <property type="match status" value="1"/>
</dbReference>
<comment type="caution">
    <text evidence="5">The sequence shown here is derived from an EMBL/GenBank/DDBJ whole genome shotgun (WGS) entry which is preliminary data.</text>
</comment>
<dbReference type="Gene3D" id="1.10.150.130">
    <property type="match status" value="1"/>
</dbReference>
<proteinExistence type="inferred from homology"/>
<evidence type="ECO:0000313" key="6">
    <source>
        <dbReference type="Proteomes" id="UP001500426"/>
    </source>
</evidence>
<dbReference type="PANTHER" id="PTHR30349:SF64">
    <property type="entry name" value="PROPHAGE INTEGRASE INTD-RELATED"/>
    <property type="match status" value="1"/>
</dbReference>
<feature type="domain" description="Tyr recombinase" evidence="4">
    <location>
        <begin position="206"/>
        <end position="392"/>
    </location>
</feature>
<keyword evidence="6" id="KW-1185">Reference proteome</keyword>